<dbReference type="GO" id="GO:0016987">
    <property type="term" value="F:sigma factor activity"/>
    <property type="evidence" value="ECO:0007669"/>
    <property type="project" value="UniProtKB-KW"/>
</dbReference>
<proteinExistence type="inferred from homology"/>
<dbReference type="OrthoDB" id="9780326at2"/>
<dbReference type="SUPFAM" id="SSF88659">
    <property type="entry name" value="Sigma3 and sigma4 domains of RNA polymerase sigma factors"/>
    <property type="match status" value="1"/>
</dbReference>
<feature type="domain" description="RNA polymerase sigma-70 region 2" evidence="6">
    <location>
        <begin position="32"/>
        <end position="98"/>
    </location>
</feature>
<dbReference type="InterPro" id="IPR036388">
    <property type="entry name" value="WH-like_DNA-bd_sf"/>
</dbReference>
<reference evidence="9" key="1">
    <citation type="submission" date="2017-01" db="EMBL/GenBank/DDBJ databases">
        <authorList>
            <person name="Varghese N."/>
            <person name="Submissions S."/>
        </authorList>
    </citation>
    <scope>NUCLEOTIDE SEQUENCE [LARGE SCALE GENOMIC DNA]</scope>
    <source>
        <strain evidence="9">ATCC 51758</strain>
    </source>
</reference>
<dbReference type="InterPro" id="IPR039425">
    <property type="entry name" value="RNA_pol_sigma-70-like"/>
</dbReference>
<dbReference type="InterPro" id="IPR014284">
    <property type="entry name" value="RNA_pol_sigma-70_dom"/>
</dbReference>
<evidence type="ECO:0000256" key="4">
    <source>
        <dbReference type="ARBA" id="ARBA00023163"/>
    </source>
</evidence>
<evidence type="ECO:0000256" key="2">
    <source>
        <dbReference type="ARBA" id="ARBA00023015"/>
    </source>
</evidence>
<dbReference type="GO" id="GO:0003677">
    <property type="term" value="F:DNA binding"/>
    <property type="evidence" value="ECO:0007669"/>
    <property type="project" value="InterPro"/>
</dbReference>
<comment type="similarity">
    <text evidence="1">Belongs to the sigma-70 factor family. ECF subfamily.</text>
</comment>
<evidence type="ECO:0000256" key="1">
    <source>
        <dbReference type="ARBA" id="ARBA00010641"/>
    </source>
</evidence>
<evidence type="ECO:0000259" key="7">
    <source>
        <dbReference type="Pfam" id="PF08281"/>
    </source>
</evidence>
<dbReference type="PANTHER" id="PTHR43133:SF51">
    <property type="entry name" value="RNA POLYMERASE SIGMA FACTOR"/>
    <property type="match status" value="1"/>
</dbReference>
<name>A0A1N6QXU1_9RHOO</name>
<sequence>MTTVARTGSTLESDNALVEGILAGDALAFERMMRQHNRRLFRVARSILRDDAEAEDAVQDGYIEAHRALRSFRGESRLSTWLTRIVVNQALAHRRGRRSSGDAATDLDTLPDRGNDEIVQTPETQAMRAELRRVIESSIDHLPDAHRTVFMLRAVEGLSVDETAAALGISAGNTKVRFLRARAQLREALGQHLGTLLEDVFSFDGERCDRIVARVGARLGLTLAIPTPLPARGEPSND</sequence>
<dbReference type="EMBL" id="FTMD01000003">
    <property type="protein sequence ID" value="SIQ21424.1"/>
    <property type="molecule type" value="Genomic_DNA"/>
</dbReference>
<evidence type="ECO:0000256" key="5">
    <source>
        <dbReference type="SAM" id="MobiDB-lite"/>
    </source>
</evidence>
<dbReference type="CDD" id="cd06171">
    <property type="entry name" value="Sigma70_r4"/>
    <property type="match status" value="1"/>
</dbReference>
<dbReference type="Proteomes" id="UP000186819">
    <property type="component" value="Unassembled WGS sequence"/>
</dbReference>
<organism evidence="8 9">
    <name type="scientific">Aromatoleum tolulyticum</name>
    <dbReference type="NCBI Taxonomy" id="34027"/>
    <lineage>
        <taxon>Bacteria</taxon>
        <taxon>Pseudomonadati</taxon>
        <taxon>Pseudomonadota</taxon>
        <taxon>Betaproteobacteria</taxon>
        <taxon>Rhodocyclales</taxon>
        <taxon>Rhodocyclaceae</taxon>
        <taxon>Aromatoleum</taxon>
    </lineage>
</organism>
<dbReference type="Gene3D" id="1.10.1740.10">
    <property type="match status" value="1"/>
</dbReference>
<dbReference type="NCBIfam" id="TIGR02937">
    <property type="entry name" value="sigma70-ECF"/>
    <property type="match status" value="1"/>
</dbReference>
<dbReference type="Gene3D" id="1.10.10.10">
    <property type="entry name" value="Winged helix-like DNA-binding domain superfamily/Winged helix DNA-binding domain"/>
    <property type="match status" value="1"/>
</dbReference>
<dbReference type="AlphaFoldDB" id="A0A1N6QXU1"/>
<evidence type="ECO:0000256" key="3">
    <source>
        <dbReference type="ARBA" id="ARBA00023082"/>
    </source>
</evidence>
<dbReference type="Pfam" id="PF08281">
    <property type="entry name" value="Sigma70_r4_2"/>
    <property type="match status" value="1"/>
</dbReference>
<accession>A0A1N6QXU1</accession>
<dbReference type="InterPro" id="IPR013249">
    <property type="entry name" value="RNA_pol_sigma70_r4_t2"/>
</dbReference>
<dbReference type="RefSeq" id="WP_076601035.1">
    <property type="nucleotide sequence ID" value="NZ_FTMD01000003.1"/>
</dbReference>
<feature type="region of interest" description="Disordered" evidence="5">
    <location>
        <begin position="97"/>
        <end position="116"/>
    </location>
</feature>
<dbReference type="STRING" id="34027.SAMN05421829_10313"/>
<dbReference type="NCBIfam" id="NF008888">
    <property type="entry name" value="PRK11922.1"/>
    <property type="match status" value="1"/>
</dbReference>
<dbReference type="InterPro" id="IPR013325">
    <property type="entry name" value="RNA_pol_sigma_r2"/>
</dbReference>
<dbReference type="PANTHER" id="PTHR43133">
    <property type="entry name" value="RNA POLYMERASE ECF-TYPE SIGMA FACTO"/>
    <property type="match status" value="1"/>
</dbReference>
<dbReference type="Pfam" id="PF04542">
    <property type="entry name" value="Sigma70_r2"/>
    <property type="match status" value="1"/>
</dbReference>
<dbReference type="InterPro" id="IPR007627">
    <property type="entry name" value="RNA_pol_sigma70_r2"/>
</dbReference>
<feature type="domain" description="RNA polymerase sigma factor 70 region 4 type 2" evidence="7">
    <location>
        <begin position="134"/>
        <end position="185"/>
    </location>
</feature>
<dbReference type="GO" id="GO:0006352">
    <property type="term" value="P:DNA-templated transcription initiation"/>
    <property type="evidence" value="ECO:0007669"/>
    <property type="project" value="InterPro"/>
</dbReference>
<evidence type="ECO:0000313" key="8">
    <source>
        <dbReference type="EMBL" id="SIQ21424.1"/>
    </source>
</evidence>
<gene>
    <name evidence="8" type="ORF">SAMN05421829_10313</name>
</gene>
<evidence type="ECO:0000313" key="9">
    <source>
        <dbReference type="Proteomes" id="UP000186819"/>
    </source>
</evidence>
<dbReference type="SUPFAM" id="SSF88946">
    <property type="entry name" value="Sigma2 domain of RNA polymerase sigma factors"/>
    <property type="match status" value="1"/>
</dbReference>
<evidence type="ECO:0000259" key="6">
    <source>
        <dbReference type="Pfam" id="PF04542"/>
    </source>
</evidence>
<keyword evidence="3" id="KW-0731">Sigma factor</keyword>
<keyword evidence="4" id="KW-0804">Transcription</keyword>
<protein>
    <submittedName>
        <fullName evidence="8">RNA polymerase sigma-70 factor, ECF subfamily</fullName>
    </submittedName>
</protein>
<keyword evidence="2" id="KW-0805">Transcription regulation</keyword>
<keyword evidence="9" id="KW-1185">Reference proteome</keyword>
<dbReference type="InterPro" id="IPR013324">
    <property type="entry name" value="RNA_pol_sigma_r3/r4-like"/>
</dbReference>